<feature type="region of interest" description="Disordered" evidence="1">
    <location>
        <begin position="240"/>
        <end position="269"/>
    </location>
</feature>
<accession>A0A4Y3KHN9</accession>
<comment type="caution">
    <text evidence="2">The sequence shown here is derived from an EMBL/GenBank/DDBJ whole genome shotgun (WGS) entry which is preliminary data.</text>
</comment>
<proteinExistence type="predicted"/>
<dbReference type="Proteomes" id="UP000315842">
    <property type="component" value="Unassembled WGS sequence"/>
</dbReference>
<feature type="compositionally biased region" description="Low complexity" evidence="1">
    <location>
        <begin position="240"/>
        <end position="258"/>
    </location>
</feature>
<dbReference type="RefSeq" id="WP_141322196.1">
    <property type="nucleotide sequence ID" value="NZ_BJLP01000062.1"/>
</dbReference>
<sequence length="390" mass="39345">MPTGLVTPRPAPAVEGQGAPQATPQGDPQGTPQGDLQGTLRGDLQTAPQATPQATRRVVPAAGVPRGGVEVADVLHRPVTAPPAHRRALRVVAGAAVVALVATATGGWVAQDRAHRQDVARAEARARVDAVTAAVDASSSSGARVEVATWTDARSSETGALTAALKTATAALAATTHAPADARAALQRAIDTARTTAADGAASLHALRTARAGLVAPQKAAQDGEKAWQTAEAERKAAEAAQRARQRVAAPPRTTTTGPGTGSAPVRRGIPAGGLVCSGTGGSGAREASASTLGAAINSYRASLGLPKLGVARSGSLTSHALDMGTRGGIWHSGGDNIVGCVGTSTASYLVQAWAHSLSHDKQMRRTDVSTMYVGAATQSGWLFGAVLFR</sequence>
<gene>
    <name evidence="2" type="ORF">CUD01_29040</name>
</gene>
<reference evidence="2 3" key="1">
    <citation type="submission" date="2019-06" db="EMBL/GenBank/DDBJ databases">
        <title>Whole genome shotgun sequence of Cellulomonas uda NBRC 3747.</title>
        <authorList>
            <person name="Hosoyama A."/>
            <person name="Uohara A."/>
            <person name="Ohji S."/>
            <person name="Ichikawa N."/>
        </authorList>
    </citation>
    <scope>NUCLEOTIDE SEQUENCE [LARGE SCALE GENOMIC DNA]</scope>
    <source>
        <strain evidence="2 3">NBRC 3747</strain>
    </source>
</reference>
<dbReference type="AlphaFoldDB" id="A0A4Y3KHN9"/>
<feature type="compositionally biased region" description="Polar residues" evidence="1">
    <location>
        <begin position="20"/>
        <end position="36"/>
    </location>
</feature>
<evidence type="ECO:0000256" key="1">
    <source>
        <dbReference type="SAM" id="MobiDB-lite"/>
    </source>
</evidence>
<evidence type="ECO:0000313" key="3">
    <source>
        <dbReference type="Proteomes" id="UP000315842"/>
    </source>
</evidence>
<dbReference type="EMBL" id="BJLP01000062">
    <property type="protein sequence ID" value="GEA82460.1"/>
    <property type="molecule type" value="Genomic_DNA"/>
</dbReference>
<organism evidence="2 3">
    <name type="scientific">Cellulomonas uda</name>
    <dbReference type="NCBI Taxonomy" id="1714"/>
    <lineage>
        <taxon>Bacteria</taxon>
        <taxon>Bacillati</taxon>
        <taxon>Actinomycetota</taxon>
        <taxon>Actinomycetes</taxon>
        <taxon>Micrococcales</taxon>
        <taxon>Cellulomonadaceae</taxon>
        <taxon>Cellulomonas</taxon>
    </lineage>
</organism>
<keyword evidence="3" id="KW-1185">Reference proteome</keyword>
<name>A0A4Y3KHN9_CELUD</name>
<evidence type="ECO:0000313" key="2">
    <source>
        <dbReference type="EMBL" id="GEA82460.1"/>
    </source>
</evidence>
<dbReference type="SUPFAM" id="SSF55797">
    <property type="entry name" value="PR-1-like"/>
    <property type="match status" value="1"/>
</dbReference>
<dbReference type="InterPro" id="IPR035940">
    <property type="entry name" value="CAP_sf"/>
</dbReference>
<feature type="region of interest" description="Disordered" evidence="1">
    <location>
        <begin position="1"/>
        <end position="41"/>
    </location>
</feature>
<protein>
    <submittedName>
        <fullName evidence="2">Uncharacterized protein</fullName>
    </submittedName>
</protein>